<accession>A0A022QLA3</accession>
<evidence type="ECO:0000256" key="2">
    <source>
        <dbReference type="ARBA" id="ARBA00022679"/>
    </source>
</evidence>
<sequence length="451" mass="50416">MSEKTFRIVMYPWLAIGHLTSFLHISNKLAERGHRIFLILPLNTQSKLQQFNLHPNLITFNPITVPQVENLPNGTETTSDVPFPLYKNLRHAMDLTKPAITHLLQELEPDFVLFDFAHWLPAVARSLGIKSIYYCTISPAAVGYLVREESSADAFVEPPPGFPSRGIFKLYRHEARAIERINNEMEFENSINFVQRMLIAAGECDAIGFKSCREMEGTYCEFLEKKFKKPIILAGPVLHKAPISTLDEKWASWLSRFEARSVIYCAFGSEARLEKGQFQELLLGLELTGLPFFAALKPPRGVETVEEALPRGFADRTLGRGVVHGGWVQQQLMLSHPSVGCFVTHCGSGSLSEAMVNECRLVLIPHAGDQIINARLMAGDLKVGVEVERGDEDGLFSKEGVMKAVKLVMEGDCEVGKEIGENHAKWRDFLLGEGLEDSYIDGFIDNLLGLL</sequence>
<evidence type="ECO:0000313" key="5">
    <source>
        <dbReference type="EMBL" id="EYU28028.1"/>
    </source>
</evidence>
<dbReference type="GO" id="GO:0035251">
    <property type="term" value="F:UDP-glucosyltransferase activity"/>
    <property type="evidence" value="ECO:0000318"/>
    <property type="project" value="GO_Central"/>
</dbReference>
<dbReference type="STRING" id="4155.A0A022QLA3"/>
<dbReference type="InterPro" id="IPR002213">
    <property type="entry name" value="UDP_glucos_trans"/>
</dbReference>
<dbReference type="EC" id="2.4.1.-" evidence="4"/>
<protein>
    <recommendedName>
        <fullName evidence="4">Glycosyltransferase</fullName>
        <ecNumber evidence="4">2.4.1.-</ecNumber>
    </recommendedName>
</protein>
<dbReference type="Proteomes" id="UP000030748">
    <property type="component" value="Unassembled WGS sequence"/>
</dbReference>
<keyword evidence="3" id="KW-0328">Glycosyltransferase</keyword>
<evidence type="ECO:0000313" key="6">
    <source>
        <dbReference type="Proteomes" id="UP000030748"/>
    </source>
</evidence>
<comment type="similarity">
    <text evidence="1 3">Belongs to the UDP-glycosyltransferase family.</text>
</comment>
<dbReference type="PANTHER" id="PTHR48049">
    <property type="entry name" value="GLYCOSYLTRANSFERASE"/>
    <property type="match status" value="1"/>
</dbReference>
<dbReference type="SUPFAM" id="SSF53756">
    <property type="entry name" value="UDP-Glycosyltransferase/glycogen phosphorylase"/>
    <property type="match status" value="1"/>
</dbReference>
<dbReference type="Gene3D" id="3.40.50.2000">
    <property type="entry name" value="Glycogen Phosphorylase B"/>
    <property type="match status" value="2"/>
</dbReference>
<dbReference type="InterPro" id="IPR035595">
    <property type="entry name" value="UDP_glycos_trans_CS"/>
</dbReference>
<organism evidence="5 6">
    <name type="scientific">Erythranthe guttata</name>
    <name type="common">Yellow monkey flower</name>
    <name type="synonym">Mimulus guttatus</name>
    <dbReference type="NCBI Taxonomy" id="4155"/>
    <lineage>
        <taxon>Eukaryota</taxon>
        <taxon>Viridiplantae</taxon>
        <taxon>Streptophyta</taxon>
        <taxon>Embryophyta</taxon>
        <taxon>Tracheophyta</taxon>
        <taxon>Spermatophyta</taxon>
        <taxon>Magnoliopsida</taxon>
        <taxon>eudicotyledons</taxon>
        <taxon>Gunneridae</taxon>
        <taxon>Pentapetalae</taxon>
        <taxon>asterids</taxon>
        <taxon>lamiids</taxon>
        <taxon>Lamiales</taxon>
        <taxon>Phrymaceae</taxon>
        <taxon>Erythranthe</taxon>
    </lineage>
</organism>
<dbReference type="KEGG" id="egt:105968815"/>
<proteinExistence type="inferred from homology"/>
<dbReference type="PhylomeDB" id="A0A022QLA3"/>
<dbReference type="OMA" id="FINARIM"/>
<dbReference type="AlphaFoldDB" id="A0A022QLA3"/>
<gene>
    <name evidence="5" type="ORF">MIMGU_mgv1a006231mg</name>
</gene>
<reference evidence="5 6" key="1">
    <citation type="journal article" date="2013" name="Proc. Natl. Acad. Sci. U.S.A.">
        <title>Fine-scale variation in meiotic recombination in Mimulus inferred from population shotgun sequencing.</title>
        <authorList>
            <person name="Hellsten U."/>
            <person name="Wright K.M."/>
            <person name="Jenkins J."/>
            <person name="Shu S."/>
            <person name="Yuan Y."/>
            <person name="Wessler S.R."/>
            <person name="Schmutz J."/>
            <person name="Willis J.H."/>
            <person name="Rokhsar D.S."/>
        </authorList>
    </citation>
    <scope>NUCLEOTIDE SEQUENCE [LARGE SCALE GENOMIC DNA]</scope>
    <source>
        <strain evidence="6">cv. DUN x IM62</strain>
    </source>
</reference>
<keyword evidence="2 3" id="KW-0808">Transferase</keyword>
<dbReference type="Pfam" id="PF00201">
    <property type="entry name" value="UDPGT"/>
    <property type="match status" value="1"/>
</dbReference>
<dbReference type="PROSITE" id="PS00375">
    <property type="entry name" value="UDPGT"/>
    <property type="match status" value="1"/>
</dbReference>
<dbReference type="FunFam" id="3.40.50.2000:FF:000037">
    <property type="entry name" value="Glycosyltransferase"/>
    <property type="match status" value="1"/>
</dbReference>
<evidence type="ECO:0000256" key="4">
    <source>
        <dbReference type="RuleBase" id="RU362057"/>
    </source>
</evidence>
<keyword evidence="6" id="KW-1185">Reference proteome</keyword>
<name>A0A022QLA3_ERYGU</name>
<dbReference type="InterPro" id="IPR050481">
    <property type="entry name" value="UDP-glycosyltransf_plant"/>
</dbReference>
<dbReference type="EMBL" id="KI631456">
    <property type="protein sequence ID" value="EYU28028.1"/>
    <property type="molecule type" value="Genomic_DNA"/>
</dbReference>
<evidence type="ECO:0000256" key="1">
    <source>
        <dbReference type="ARBA" id="ARBA00009995"/>
    </source>
</evidence>
<dbReference type="eggNOG" id="KOG1192">
    <property type="taxonomic scope" value="Eukaryota"/>
</dbReference>
<evidence type="ECO:0000256" key="3">
    <source>
        <dbReference type="RuleBase" id="RU003718"/>
    </source>
</evidence>
<dbReference type="PANTHER" id="PTHR48049:SF34">
    <property type="entry name" value="UDP-GLYCOSYLTRANSFERASE 79B30-LIKE"/>
    <property type="match status" value="1"/>
</dbReference>
<dbReference type="OrthoDB" id="5835829at2759"/>
<dbReference type="CDD" id="cd03784">
    <property type="entry name" value="GT1_Gtf-like"/>
    <property type="match status" value="1"/>
</dbReference>